<accession>A0A2R2MMV4</accession>
<evidence type="ECO:0000256" key="1">
    <source>
        <dbReference type="ARBA" id="ARBA00022729"/>
    </source>
</evidence>
<dbReference type="AlphaFoldDB" id="A0A2R2MMV4"/>
<dbReference type="Gene3D" id="2.60.40.10">
    <property type="entry name" value="Immunoglobulins"/>
    <property type="match status" value="2"/>
</dbReference>
<dbReference type="CDD" id="cd00603">
    <property type="entry name" value="IPT_PCSR"/>
    <property type="match status" value="2"/>
</dbReference>
<gene>
    <name evidence="4" type="primary">LOC112041965</name>
</gene>
<dbReference type="PANTHER" id="PTHR46769">
    <property type="entry name" value="POLYCYSTIC KIDNEY AND HEPATIC DISEASE 1 (AUTOSOMAL RECESSIVE)-LIKE 1"/>
    <property type="match status" value="1"/>
</dbReference>
<feature type="domain" description="IPT/TIG" evidence="2">
    <location>
        <begin position="309"/>
        <end position="397"/>
    </location>
</feature>
<dbReference type="InterPro" id="IPR002909">
    <property type="entry name" value="IPT_dom"/>
</dbReference>
<keyword evidence="1" id="KW-0732">Signal</keyword>
<dbReference type="OrthoDB" id="120976at2759"/>
<dbReference type="SUPFAM" id="SSF81296">
    <property type="entry name" value="E set domains"/>
    <property type="match status" value="2"/>
</dbReference>
<dbReference type="Pfam" id="PF01833">
    <property type="entry name" value="TIG"/>
    <property type="match status" value="2"/>
</dbReference>
<keyword evidence="3" id="KW-1185">Reference proteome</keyword>
<feature type="non-terminal residue" evidence="4">
    <location>
        <position position="453"/>
    </location>
</feature>
<dbReference type="Proteomes" id="UP000085678">
    <property type="component" value="Unplaced"/>
</dbReference>
<evidence type="ECO:0000259" key="2">
    <source>
        <dbReference type="SMART" id="SM00429"/>
    </source>
</evidence>
<protein>
    <submittedName>
        <fullName evidence="4">Fibrocystin-L-like</fullName>
    </submittedName>
</protein>
<dbReference type="InterPro" id="IPR013783">
    <property type="entry name" value="Ig-like_fold"/>
</dbReference>
<dbReference type="PANTHER" id="PTHR46769:SF2">
    <property type="entry name" value="FIBROCYSTIN-L ISOFORM 2 PRECURSOR-RELATED"/>
    <property type="match status" value="1"/>
</dbReference>
<dbReference type="SMART" id="SM00429">
    <property type="entry name" value="IPT"/>
    <property type="match status" value="1"/>
</dbReference>
<dbReference type="InterPro" id="IPR014756">
    <property type="entry name" value="Ig_E-set"/>
</dbReference>
<evidence type="ECO:0000313" key="3">
    <source>
        <dbReference type="Proteomes" id="UP000085678"/>
    </source>
</evidence>
<dbReference type="KEGG" id="lak:112041965"/>
<feature type="non-terminal residue" evidence="4">
    <location>
        <position position="1"/>
    </location>
</feature>
<evidence type="ECO:0000313" key="4">
    <source>
        <dbReference type="RefSeq" id="XP_023931568.1"/>
    </source>
</evidence>
<proteinExistence type="predicted"/>
<dbReference type="InParanoid" id="A0A2R2MMV4"/>
<sequence length="453" mass="48055">VCFARRGAVSRLQVKYEYFLDANTVSRWLTFNLVDAPSWNYTCFDAYTPAKAHSPSEGWGHKMVEVKVQGSGLYYADSVLIASSLPSTDLPSLTMKRSRPPFVNRLMVLDVTVTGSSGDYNITIVPSNCQSDFPLFGVSGAVNTSGDPASNDVTLRGSSWPSGVQVEVTRVQAASPPILGTFDLQYQNEQLTGIPVNIEASDLRDLLQTVSGMGKVDVARTGQCSDYRWTVHWLTAGNKPMMQIDASQATGLGLNITAVPKQDAYTDFDPIIGDMLRTIENNVQVTVSVNNLPVKCDGDCSFMWSEAQTPHLTAATPNSGSPQANTIIQLTGTGFEANATQNTVTIGGTPCDVINATTSQIFCTVGNGPVGTFDILVNVDGKGYANHSSGLQQFTYDLVVTGITPTNGSIGGCTIVTISGSGFASNATATVGGSQCKIVSQDYSSIVCEVPAT</sequence>
<dbReference type="FunFam" id="2.60.40.10:FF:002342">
    <property type="entry name" value="Uncharacterized protein"/>
    <property type="match status" value="1"/>
</dbReference>
<reference evidence="4" key="1">
    <citation type="submission" date="2025-08" db="UniProtKB">
        <authorList>
            <consortium name="RefSeq"/>
        </authorList>
    </citation>
    <scope>IDENTIFICATION</scope>
    <source>
        <tissue evidence="4">Gonads</tissue>
    </source>
</reference>
<organism evidence="3 4">
    <name type="scientific">Lingula anatina</name>
    <name type="common">Brachiopod</name>
    <name type="synonym">Lingula unguis</name>
    <dbReference type="NCBI Taxonomy" id="7574"/>
    <lineage>
        <taxon>Eukaryota</taxon>
        <taxon>Metazoa</taxon>
        <taxon>Spiralia</taxon>
        <taxon>Lophotrochozoa</taxon>
        <taxon>Brachiopoda</taxon>
        <taxon>Linguliformea</taxon>
        <taxon>Lingulata</taxon>
        <taxon>Lingulida</taxon>
        <taxon>Linguloidea</taxon>
        <taxon>Lingulidae</taxon>
        <taxon>Lingula</taxon>
    </lineage>
</organism>
<name>A0A2R2MMV4_LINAN</name>
<dbReference type="InterPro" id="IPR052387">
    <property type="entry name" value="Fibrocystin"/>
</dbReference>
<dbReference type="RefSeq" id="XP_023931568.1">
    <property type="nucleotide sequence ID" value="XM_024075800.1"/>
</dbReference>
<dbReference type="GeneID" id="112041965"/>